<evidence type="ECO:0000256" key="2">
    <source>
        <dbReference type="SAM" id="Phobius"/>
    </source>
</evidence>
<dbReference type="EMBL" id="JBJKBG010000003">
    <property type="protein sequence ID" value="KAL3746796.1"/>
    <property type="molecule type" value="Genomic_DNA"/>
</dbReference>
<comment type="caution">
    <text evidence="3">The sequence shown here is derived from an EMBL/GenBank/DDBJ whole genome shotgun (WGS) entry which is preliminary data.</text>
</comment>
<reference evidence="3 4" key="1">
    <citation type="submission" date="2024-11" db="EMBL/GenBank/DDBJ databases">
        <title>Chromosome-level genome assembly of Eucalyptus globulus Labill. provides insights into its genome evolution.</title>
        <authorList>
            <person name="Li X."/>
        </authorList>
    </citation>
    <scope>NUCLEOTIDE SEQUENCE [LARGE SCALE GENOMIC DNA]</scope>
    <source>
        <strain evidence="3">CL2024</strain>
        <tissue evidence="3">Fresh tender leaves</tissue>
    </source>
</reference>
<proteinExistence type="predicted"/>
<accession>A0ABD3LA77</accession>
<dbReference type="Proteomes" id="UP001634007">
    <property type="component" value="Unassembled WGS sequence"/>
</dbReference>
<evidence type="ECO:0000313" key="3">
    <source>
        <dbReference type="EMBL" id="KAL3746796.1"/>
    </source>
</evidence>
<organism evidence="3 4">
    <name type="scientific">Eucalyptus globulus</name>
    <name type="common">Tasmanian blue gum</name>
    <dbReference type="NCBI Taxonomy" id="34317"/>
    <lineage>
        <taxon>Eukaryota</taxon>
        <taxon>Viridiplantae</taxon>
        <taxon>Streptophyta</taxon>
        <taxon>Embryophyta</taxon>
        <taxon>Tracheophyta</taxon>
        <taxon>Spermatophyta</taxon>
        <taxon>Magnoliopsida</taxon>
        <taxon>eudicotyledons</taxon>
        <taxon>Gunneridae</taxon>
        <taxon>Pentapetalae</taxon>
        <taxon>rosids</taxon>
        <taxon>malvids</taxon>
        <taxon>Myrtales</taxon>
        <taxon>Myrtaceae</taxon>
        <taxon>Myrtoideae</taxon>
        <taxon>Eucalypteae</taxon>
        <taxon>Eucalyptus</taxon>
    </lineage>
</organism>
<keyword evidence="4" id="KW-1185">Reference proteome</keyword>
<feature type="region of interest" description="Disordered" evidence="1">
    <location>
        <begin position="1"/>
        <end position="25"/>
    </location>
</feature>
<dbReference type="PANTHER" id="PTHR31170">
    <property type="entry name" value="BNAC04G53230D PROTEIN"/>
    <property type="match status" value="1"/>
</dbReference>
<evidence type="ECO:0000313" key="4">
    <source>
        <dbReference type="Proteomes" id="UP001634007"/>
    </source>
</evidence>
<keyword evidence="2" id="KW-1133">Transmembrane helix</keyword>
<dbReference type="AlphaFoldDB" id="A0ABD3LA77"/>
<gene>
    <name evidence="3" type="ORF">ACJRO7_015696</name>
</gene>
<dbReference type="InterPro" id="IPR004158">
    <property type="entry name" value="DUF247_pln"/>
</dbReference>
<feature type="transmembrane region" description="Helical" evidence="2">
    <location>
        <begin position="428"/>
        <end position="452"/>
    </location>
</feature>
<name>A0ABD3LA77_EUCGL</name>
<protein>
    <submittedName>
        <fullName evidence="3">Uncharacterized protein</fullName>
    </submittedName>
</protein>
<evidence type="ECO:0000256" key="1">
    <source>
        <dbReference type="SAM" id="MobiDB-lite"/>
    </source>
</evidence>
<dbReference type="PANTHER" id="PTHR31170:SF18">
    <property type="entry name" value="(WILD MALAYSIAN BANANA) HYPOTHETICAL PROTEIN"/>
    <property type="match status" value="1"/>
</dbReference>
<keyword evidence="2" id="KW-0812">Transmembrane</keyword>
<feature type="compositionally biased region" description="Polar residues" evidence="1">
    <location>
        <begin position="1"/>
        <end position="17"/>
    </location>
</feature>
<sequence length="456" mass="51498">MKRSGTQTCESCGTSGTMPPPGPNETDWIVQVNESLDRELPPSDQQQHWGKRSIYKVRSCIADLNHKAYQPQVVSFGPYHHGEAHLLPMEEHKHRALCRFLKRSGKRLEPFLDSLREVAQALQESYDALDPTWKVGSSEGAAGQFLKVMITDGCFLLEILRTATQVDGYAVNDPIFSDHGKLHIMPYIERDMLMLENQLPMLVLDRLVTVEGDGEKGDKFINSLILDFFDPSGTLSNDIGKCLHVLDVYRKSLLFPKEKPEKKKVKSNEVPPKLCGETIWSATKLHEHGIRLRKSGTSSLKDVSFDSGVLRLPLIEVHDTTESAYLNLIAFEHFHVGAGNEVTSYICLMDNIIDKGQDVTLLHAKGIVENHMESDEAAAKLFNSLANCVMLDTNSSLRDVINRVREYCKKRRHKWRANLIHTYFRNPWVILSLIAAVLLFALTIIQTVYSALGYNK</sequence>
<keyword evidence="2" id="KW-0472">Membrane</keyword>
<dbReference type="Pfam" id="PF03140">
    <property type="entry name" value="DUF247"/>
    <property type="match status" value="1"/>
</dbReference>